<evidence type="ECO:0000259" key="1">
    <source>
        <dbReference type="PROSITE" id="PS50879"/>
    </source>
</evidence>
<protein>
    <recommendedName>
        <fullName evidence="1">RNase H type-1 domain-containing protein</fullName>
    </recommendedName>
</protein>
<organism evidence="2">
    <name type="scientific">viral metagenome</name>
    <dbReference type="NCBI Taxonomy" id="1070528"/>
    <lineage>
        <taxon>unclassified sequences</taxon>
        <taxon>metagenomes</taxon>
        <taxon>organismal metagenomes</taxon>
    </lineage>
</organism>
<dbReference type="PANTHER" id="PTHR46387:SF2">
    <property type="entry name" value="RIBONUCLEASE HI"/>
    <property type="match status" value="1"/>
</dbReference>
<reference evidence="2" key="1">
    <citation type="journal article" date="2020" name="Nature">
        <title>Giant virus diversity and host interactions through global metagenomics.</title>
        <authorList>
            <person name="Schulz F."/>
            <person name="Roux S."/>
            <person name="Paez-Espino D."/>
            <person name="Jungbluth S."/>
            <person name="Walsh D.A."/>
            <person name="Denef V.J."/>
            <person name="McMahon K.D."/>
            <person name="Konstantinidis K.T."/>
            <person name="Eloe-Fadrosh E.A."/>
            <person name="Kyrpides N.C."/>
            <person name="Woyke T."/>
        </authorList>
    </citation>
    <scope>NUCLEOTIDE SEQUENCE</scope>
    <source>
        <strain evidence="2">GVMAG-M-3300027833-11</strain>
    </source>
</reference>
<dbReference type="InterPro" id="IPR002156">
    <property type="entry name" value="RNaseH_domain"/>
</dbReference>
<dbReference type="CDD" id="cd09279">
    <property type="entry name" value="RNase_HI_like"/>
    <property type="match status" value="1"/>
</dbReference>
<dbReference type="SUPFAM" id="SSF53098">
    <property type="entry name" value="Ribonuclease H-like"/>
    <property type="match status" value="1"/>
</dbReference>
<name>A0A6C0LIA1_9ZZZZ</name>
<sequence>MSTSMKITDFFKYIDEPGCKVKVMPINGYEYTLHFDGGSRGNPGPGGCGWVLCKGGVEIYAGMAPLGRCTNNYAEYKGLEQGLMSAIDKNYKTITVYGDSLLVINQTTGIWKCKAPNLNPILKHVIELKGEFDKIEFMHVKRENNKRADEMANEAMDIQAINNLSLDNH</sequence>
<dbReference type="AlphaFoldDB" id="A0A6C0LIA1"/>
<proteinExistence type="predicted"/>
<feature type="domain" description="RNase H type-1" evidence="1">
    <location>
        <begin position="27"/>
        <end position="161"/>
    </location>
</feature>
<dbReference type="InterPro" id="IPR036397">
    <property type="entry name" value="RNaseH_sf"/>
</dbReference>
<dbReference type="Gene3D" id="3.30.420.10">
    <property type="entry name" value="Ribonuclease H-like superfamily/Ribonuclease H"/>
    <property type="match status" value="1"/>
</dbReference>
<accession>A0A6C0LIA1</accession>
<dbReference type="PROSITE" id="PS50879">
    <property type="entry name" value="RNASE_H_1"/>
    <property type="match status" value="1"/>
</dbReference>
<dbReference type="GO" id="GO:0003676">
    <property type="term" value="F:nucleic acid binding"/>
    <property type="evidence" value="ECO:0007669"/>
    <property type="project" value="InterPro"/>
</dbReference>
<dbReference type="PANTHER" id="PTHR46387">
    <property type="entry name" value="POLYNUCLEOTIDYL TRANSFERASE, RIBONUCLEASE H-LIKE SUPERFAMILY PROTEIN"/>
    <property type="match status" value="1"/>
</dbReference>
<dbReference type="GO" id="GO:0004523">
    <property type="term" value="F:RNA-DNA hybrid ribonuclease activity"/>
    <property type="evidence" value="ECO:0007669"/>
    <property type="project" value="InterPro"/>
</dbReference>
<evidence type="ECO:0000313" key="2">
    <source>
        <dbReference type="EMBL" id="QHU30160.1"/>
    </source>
</evidence>
<dbReference type="EMBL" id="MN740504">
    <property type="protein sequence ID" value="QHU30160.1"/>
    <property type="molecule type" value="Genomic_DNA"/>
</dbReference>
<dbReference type="InterPro" id="IPR012337">
    <property type="entry name" value="RNaseH-like_sf"/>
</dbReference>
<dbReference type="Pfam" id="PF13456">
    <property type="entry name" value="RVT_3"/>
    <property type="match status" value="1"/>
</dbReference>